<dbReference type="Gene3D" id="1.20.1070.10">
    <property type="entry name" value="Rhodopsin 7-helix transmembrane proteins"/>
    <property type="match status" value="2"/>
</dbReference>
<comment type="subcellular location">
    <subcellularLocation>
        <location evidence="1">Cell membrane</location>
        <topology evidence="1">Multi-pass membrane protein</topology>
    </subcellularLocation>
</comment>
<dbReference type="PROSITE" id="PS00237">
    <property type="entry name" value="G_PROTEIN_RECEP_F1_1"/>
    <property type="match status" value="1"/>
</dbReference>
<evidence type="ECO:0000256" key="9">
    <source>
        <dbReference type="ARBA" id="ARBA00023180"/>
    </source>
</evidence>
<dbReference type="InterPro" id="IPR000276">
    <property type="entry name" value="GPCR_Rhodpsn"/>
</dbReference>
<keyword evidence="3" id="KW-1003">Cell membrane</keyword>
<feature type="region of interest" description="Disordered" evidence="12">
    <location>
        <begin position="386"/>
        <end position="451"/>
    </location>
</feature>
<dbReference type="SUPFAM" id="SSF81321">
    <property type="entry name" value="Family A G protein-coupled receptor-like"/>
    <property type="match status" value="2"/>
</dbReference>
<keyword evidence="9" id="KW-0325">Glycoprotein</keyword>
<comment type="caution">
    <text evidence="15">The sequence shown here is derived from an EMBL/GenBank/DDBJ whole genome shotgun (WGS) entry which is preliminary data.</text>
</comment>
<dbReference type="SMART" id="SM01381">
    <property type="entry name" value="7TM_GPCR_Srsx"/>
    <property type="match status" value="1"/>
</dbReference>
<proteinExistence type="inferred from homology"/>
<protein>
    <submittedName>
        <fullName evidence="15">Tyramine receptor 1</fullName>
    </submittedName>
</protein>
<evidence type="ECO:0000256" key="10">
    <source>
        <dbReference type="ARBA" id="ARBA00023224"/>
    </source>
</evidence>
<organism evidence="15 16">
    <name type="scientific">Folsomia candida</name>
    <name type="common">Springtail</name>
    <dbReference type="NCBI Taxonomy" id="158441"/>
    <lineage>
        <taxon>Eukaryota</taxon>
        <taxon>Metazoa</taxon>
        <taxon>Ecdysozoa</taxon>
        <taxon>Arthropoda</taxon>
        <taxon>Hexapoda</taxon>
        <taxon>Collembola</taxon>
        <taxon>Entomobryomorpha</taxon>
        <taxon>Isotomoidea</taxon>
        <taxon>Isotomidae</taxon>
        <taxon>Proisotominae</taxon>
        <taxon>Folsomia</taxon>
    </lineage>
</organism>
<accession>A0A226DH20</accession>
<evidence type="ECO:0000256" key="11">
    <source>
        <dbReference type="RuleBase" id="RU000688"/>
    </source>
</evidence>
<dbReference type="OrthoDB" id="5955450at2759"/>
<evidence type="ECO:0000256" key="7">
    <source>
        <dbReference type="ARBA" id="ARBA00023136"/>
    </source>
</evidence>
<feature type="compositionally biased region" description="Basic residues" evidence="12">
    <location>
        <begin position="325"/>
        <end position="335"/>
    </location>
</feature>
<dbReference type="PRINTS" id="PR00237">
    <property type="entry name" value="GPCRRHODOPSN"/>
</dbReference>
<evidence type="ECO:0000259" key="14">
    <source>
        <dbReference type="PROSITE" id="PS50262"/>
    </source>
</evidence>
<dbReference type="GO" id="GO:0004989">
    <property type="term" value="F:octopamine receptor activity"/>
    <property type="evidence" value="ECO:0007669"/>
    <property type="project" value="InterPro"/>
</dbReference>
<dbReference type="GO" id="GO:0005886">
    <property type="term" value="C:plasma membrane"/>
    <property type="evidence" value="ECO:0007669"/>
    <property type="project" value="UniProtKB-SubCell"/>
</dbReference>
<feature type="transmembrane region" description="Helical" evidence="13">
    <location>
        <begin position="148"/>
        <end position="169"/>
    </location>
</feature>
<feature type="compositionally biased region" description="Basic and acidic residues" evidence="12">
    <location>
        <begin position="279"/>
        <end position="295"/>
    </location>
</feature>
<feature type="transmembrane region" description="Helical" evidence="13">
    <location>
        <begin position="190"/>
        <end position="213"/>
    </location>
</feature>
<feature type="transmembrane region" description="Helical" evidence="13">
    <location>
        <begin position="538"/>
        <end position="560"/>
    </location>
</feature>
<dbReference type="STRING" id="158441.A0A226DH20"/>
<dbReference type="EMBL" id="LNIX01000020">
    <property type="protein sequence ID" value="OXA43987.1"/>
    <property type="molecule type" value="Genomic_DNA"/>
</dbReference>
<gene>
    <name evidence="15" type="ORF">Fcan01_21341</name>
</gene>
<dbReference type="InterPro" id="IPR002002">
    <property type="entry name" value="Octopmn_rcpt"/>
</dbReference>
<name>A0A226DH20_FOLCA</name>
<dbReference type="InterPro" id="IPR017452">
    <property type="entry name" value="GPCR_Rhodpsn_7TM"/>
</dbReference>
<evidence type="ECO:0000256" key="2">
    <source>
        <dbReference type="ARBA" id="ARBA00010663"/>
    </source>
</evidence>
<evidence type="ECO:0000256" key="4">
    <source>
        <dbReference type="ARBA" id="ARBA00022692"/>
    </source>
</evidence>
<evidence type="ECO:0000256" key="1">
    <source>
        <dbReference type="ARBA" id="ARBA00004651"/>
    </source>
</evidence>
<dbReference type="AlphaFoldDB" id="A0A226DH20"/>
<dbReference type="PROSITE" id="PS50262">
    <property type="entry name" value="G_PROTEIN_RECEP_F1_2"/>
    <property type="match status" value="1"/>
</dbReference>
<keyword evidence="6 11" id="KW-0297">G-protein coupled receptor</keyword>
<evidence type="ECO:0000313" key="15">
    <source>
        <dbReference type="EMBL" id="OXA43987.1"/>
    </source>
</evidence>
<feature type="region of interest" description="Disordered" evidence="12">
    <location>
        <begin position="270"/>
        <end position="337"/>
    </location>
</feature>
<keyword evidence="10 11" id="KW-0807">Transducer</keyword>
<dbReference type="PRINTS" id="PR00664">
    <property type="entry name" value="OCTOPAMINER"/>
</dbReference>
<feature type="transmembrane region" description="Helical" evidence="13">
    <location>
        <begin position="111"/>
        <end position="136"/>
    </location>
</feature>
<evidence type="ECO:0000256" key="6">
    <source>
        <dbReference type="ARBA" id="ARBA00023040"/>
    </source>
</evidence>
<feature type="compositionally biased region" description="Polar residues" evidence="12">
    <location>
        <begin position="314"/>
        <end position="324"/>
    </location>
</feature>
<sequence length="576" mass="63526">MEQAAAHFGDMESSYRNGVHIPSYYDPEFGLHGEMNESDSLFPNLNDTVKVVANVTRYMSSLGVWLAIPEWEAAVTAITLSLIIVLTVVGNILVILSVFTYRPLRSAPNFFIVSLAVADLTVAVLVLPLNVAYTILGRWVLGKLICEFWVTSDVLCCTASILHLCAIALDRYRAITDPVNYARKRTLHRVLITIAVVWIMSFIISSPPLLGWNDWPANFDENTPCILTRQRGYVVYSALGSFFIPLLLMTAVYIRIFIATRRRLRQRARASRLSAMAKKSTDCGGKKNDGDRDRSSISSIENNGNDGSGDHCLQKSNDSINQQKQRNRSAKHGNKGNHAATTAIIAGGGVSPAVGGEVVEPANKSSNSNASSEGILSVRIQGQLNADEAGPDGTKLSPANLSEESVTDAEIPLHQHRPHSHSVRGEGGHGKSSHSSRGSKKPGRQTSQQVSQFVEEKQRISLSKERKAARTLGIVSLNQFSILLLRQCDAIEGLTDSRFDFFFFDPQIMGVFVVCWLPFFLMYVIVPFCSSCEPGEKLVNAITWLGYVNSSLNPIIYTIFNMDFRKAFKKLLHLGK</sequence>
<keyword evidence="16" id="KW-1185">Reference proteome</keyword>
<reference evidence="15 16" key="1">
    <citation type="submission" date="2015-12" db="EMBL/GenBank/DDBJ databases">
        <title>The genome of Folsomia candida.</title>
        <authorList>
            <person name="Faddeeva A."/>
            <person name="Derks M.F."/>
            <person name="Anvar Y."/>
            <person name="Smit S."/>
            <person name="Van Straalen N."/>
            <person name="Roelofs D."/>
        </authorList>
    </citation>
    <scope>NUCLEOTIDE SEQUENCE [LARGE SCALE GENOMIC DNA]</scope>
    <source>
        <strain evidence="15 16">VU population</strain>
        <tissue evidence="15">Whole body</tissue>
    </source>
</reference>
<keyword evidence="5 13" id="KW-1133">Transmembrane helix</keyword>
<dbReference type="Pfam" id="PF00001">
    <property type="entry name" value="7tm_1"/>
    <property type="match status" value="2"/>
</dbReference>
<feature type="compositionally biased region" description="Basic residues" evidence="12">
    <location>
        <begin position="431"/>
        <end position="443"/>
    </location>
</feature>
<keyword evidence="7 13" id="KW-0472">Membrane</keyword>
<feature type="transmembrane region" description="Helical" evidence="13">
    <location>
        <begin position="73"/>
        <end position="99"/>
    </location>
</feature>
<evidence type="ECO:0000256" key="12">
    <source>
        <dbReference type="SAM" id="MobiDB-lite"/>
    </source>
</evidence>
<dbReference type="PANTHER" id="PTHR24248:SF174">
    <property type="entry name" value="TYRAMINE_OCTOPAMINE RECEPTOR"/>
    <property type="match status" value="1"/>
</dbReference>
<dbReference type="PANTHER" id="PTHR24248">
    <property type="entry name" value="ADRENERGIC RECEPTOR-RELATED G-PROTEIN COUPLED RECEPTOR"/>
    <property type="match status" value="1"/>
</dbReference>
<evidence type="ECO:0000313" key="16">
    <source>
        <dbReference type="Proteomes" id="UP000198287"/>
    </source>
</evidence>
<keyword evidence="4 11" id="KW-0812">Transmembrane</keyword>
<evidence type="ECO:0000256" key="3">
    <source>
        <dbReference type="ARBA" id="ARBA00022475"/>
    </source>
</evidence>
<evidence type="ECO:0000256" key="8">
    <source>
        <dbReference type="ARBA" id="ARBA00023170"/>
    </source>
</evidence>
<feature type="transmembrane region" description="Helical" evidence="13">
    <location>
        <begin position="233"/>
        <end position="258"/>
    </location>
</feature>
<comment type="similarity">
    <text evidence="2 11">Belongs to the G-protein coupled receptor 1 family.</text>
</comment>
<keyword evidence="8 11" id="KW-0675">Receptor</keyword>
<evidence type="ECO:0000256" key="13">
    <source>
        <dbReference type="SAM" id="Phobius"/>
    </source>
</evidence>
<feature type="domain" description="G-protein coupled receptors family 1 profile" evidence="14">
    <location>
        <begin position="90"/>
        <end position="557"/>
    </location>
</feature>
<feature type="transmembrane region" description="Helical" evidence="13">
    <location>
        <begin position="508"/>
        <end position="526"/>
    </location>
</feature>
<dbReference type="Proteomes" id="UP000198287">
    <property type="component" value="Unassembled WGS sequence"/>
</dbReference>
<evidence type="ECO:0000256" key="5">
    <source>
        <dbReference type="ARBA" id="ARBA00022989"/>
    </source>
</evidence>